<protein>
    <submittedName>
        <fullName evidence="1">Uncharacterized protein</fullName>
    </submittedName>
</protein>
<reference evidence="1 2" key="1">
    <citation type="journal article" date="2016" name="Nat. Commun.">
        <title>Thousands of microbial genomes shed light on interconnected biogeochemical processes in an aquifer system.</title>
        <authorList>
            <person name="Anantharaman K."/>
            <person name="Brown C.T."/>
            <person name="Hug L.A."/>
            <person name="Sharon I."/>
            <person name="Castelle C.J."/>
            <person name="Probst A.J."/>
            <person name="Thomas B.C."/>
            <person name="Singh A."/>
            <person name="Wilkins M.J."/>
            <person name="Karaoz U."/>
            <person name="Brodie E.L."/>
            <person name="Williams K.H."/>
            <person name="Hubbard S.S."/>
            <person name="Banfield J.F."/>
        </authorList>
    </citation>
    <scope>NUCLEOTIDE SEQUENCE [LARGE SCALE GENOMIC DNA]</scope>
</reference>
<comment type="caution">
    <text evidence="1">The sequence shown here is derived from an EMBL/GenBank/DDBJ whole genome shotgun (WGS) entry which is preliminary data.</text>
</comment>
<evidence type="ECO:0000313" key="2">
    <source>
        <dbReference type="Proteomes" id="UP000186670"/>
    </source>
</evidence>
<gene>
    <name evidence="1" type="ORF">A2811_02370</name>
</gene>
<dbReference type="AlphaFoldDB" id="A0A1F5EL91"/>
<name>A0A1F5EL91_9BACT</name>
<evidence type="ECO:0000313" key="1">
    <source>
        <dbReference type="EMBL" id="OGD68070.1"/>
    </source>
</evidence>
<dbReference type="Proteomes" id="UP000186670">
    <property type="component" value="Unassembled WGS sequence"/>
</dbReference>
<proteinExistence type="predicted"/>
<organism evidence="1 2">
    <name type="scientific">Candidatus Campbellbacteria bacterium RIFCSPHIGHO2_01_FULL_34_10</name>
    <dbReference type="NCBI Taxonomy" id="1797577"/>
    <lineage>
        <taxon>Bacteria</taxon>
        <taxon>Candidatus Campbelliibacteriota</taxon>
    </lineage>
</organism>
<dbReference type="EMBL" id="MEZZ01000041">
    <property type="protein sequence ID" value="OGD68070.1"/>
    <property type="molecule type" value="Genomic_DNA"/>
</dbReference>
<accession>A0A1F5EL91</accession>
<sequence length="196" mass="22276">MTLKGVTDEQRGKIYKKINAIIDRTGEGKSLDFDWVMKELQVIHDRRKCLSDPHEFFQNREGLWRSDTFVRQILSVAKKTERIQLPDHIPSFTLPKSMGDSEIRRKLGDNHVFGASEGCTVIAGMISHQQNGKNGDLINNGKANIFYVRGKDDGIFTVSVYWVAGGREWGVNAIQFDDNQWLAGRRCFSHNSIFGS</sequence>